<evidence type="ECO:0000313" key="1">
    <source>
        <dbReference type="EMBL" id="EJW01254.1"/>
    </source>
</evidence>
<dbReference type="VEuPathDB" id="MicrosporidiaDB:EDEG_04041"/>
<dbReference type="AlphaFoldDB" id="J9D101"/>
<feature type="non-terminal residue" evidence="1">
    <location>
        <position position="197"/>
    </location>
</feature>
<reference evidence="1 2" key="1">
    <citation type="submission" date="2011-08" db="EMBL/GenBank/DDBJ databases">
        <authorList>
            <person name="Liu Z.J."/>
            <person name="Shi F.L."/>
            <person name="Lu J.Q."/>
            <person name="Li M."/>
            <person name="Wang Z.L."/>
        </authorList>
    </citation>
    <scope>NUCLEOTIDE SEQUENCE [LARGE SCALE GENOMIC DNA]</scope>
    <source>
        <strain evidence="1 2">USNM 41457</strain>
    </source>
</reference>
<gene>
    <name evidence="1" type="ORF">EDEG_04041</name>
</gene>
<dbReference type="HOGENOM" id="CLU_1437672_0_0_1"/>
<accession>J9D101</accession>
<evidence type="ECO:0000313" key="2">
    <source>
        <dbReference type="Proteomes" id="UP000003163"/>
    </source>
</evidence>
<reference evidence="2" key="2">
    <citation type="submission" date="2015-07" db="EMBL/GenBank/DDBJ databases">
        <title>Contrasting host-pathogen interactions and genome evolution in two generalist and specialist microsporidian pathogens of mosquitoes.</title>
        <authorList>
            <consortium name="The Broad Institute Genomics Platform"/>
            <consortium name="The Broad Institute Genome Sequencing Center for Infectious Disease"/>
            <person name="Cuomo C.A."/>
            <person name="Sanscrainte N.D."/>
            <person name="Goldberg J.M."/>
            <person name="Heiman D."/>
            <person name="Young S."/>
            <person name="Zeng Q."/>
            <person name="Becnel J.J."/>
            <person name="Birren B.W."/>
        </authorList>
    </citation>
    <scope>NUCLEOTIDE SEQUENCE [LARGE SCALE GENOMIC DNA]</scope>
    <source>
        <strain evidence="2">USNM 41457</strain>
    </source>
</reference>
<keyword evidence="2" id="KW-1185">Reference proteome</keyword>
<protein>
    <submittedName>
        <fullName evidence="1">Uncharacterized protein</fullName>
    </submittedName>
</protein>
<sequence>MKINFSFIRLFKIPSIANAKTLFFSVLLFFVVKHSNPFKIPENSPIINRHSSQLTENPHTVAIDSYSDQYFKQNLSLVGKENENYFSDDLNPNLNALENKIEESSVKKRNIIDGTLNFDEVKEKIIAGKSEILEEYSIEELFIFLSVQVNNFKEEFYLKGLLYQLIYNNENVQQMYMTEMIEGLLDFQADNVIGFLF</sequence>
<proteinExistence type="predicted"/>
<organism evidence="1 2">
    <name type="scientific">Edhazardia aedis (strain USNM 41457)</name>
    <name type="common">Microsporidian parasite</name>
    <dbReference type="NCBI Taxonomy" id="1003232"/>
    <lineage>
        <taxon>Eukaryota</taxon>
        <taxon>Fungi</taxon>
        <taxon>Fungi incertae sedis</taxon>
        <taxon>Microsporidia</taxon>
        <taxon>Edhazardia</taxon>
    </lineage>
</organism>
<dbReference type="InParanoid" id="J9D101"/>
<name>J9D101_EDHAE</name>
<comment type="caution">
    <text evidence="1">The sequence shown here is derived from an EMBL/GenBank/DDBJ whole genome shotgun (WGS) entry which is preliminary data.</text>
</comment>
<dbReference type="EMBL" id="AFBI03000212">
    <property type="protein sequence ID" value="EJW01254.1"/>
    <property type="molecule type" value="Genomic_DNA"/>
</dbReference>
<dbReference type="Proteomes" id="UP000003163">
    <property type="component" value="Unassembled WGS sequence"/>
</dbReference>